<reference evidence="1" key="1">
    <citation type="submission" date="2021-06" db="EMBL/GenBank/DDBJ databases">
        <authorList>
            <person name="Kallberg Y."/>
            <person name="Tangrot J."/>
            <person name="Rosling A."/>
        </authorList>
    </citation>
    <scope>NUCLEOTIDE SEQUENCE</scope>
    <source>
        <strain evidence="1">FL966</strain>
    </source>
</reference>
<dbReference type="AlphaFoldDB" id="A0A9N9KB01"/>
<dbReference type="Proteomes" id="UP000789759">
    <property type="component" value="Unassembled WGS sequence"/>
</dbReference>
<accession>A0A9N9KB01</accession>
<feature type="non-terminal residue" evidence="1">
    <location>
        <position position="1"/>
    </location>
</feature>
<sequence>DPVTGLLASVSTVTGFLEVSSQDLEFRIIGLETYVRDGDLESIKSIIKRFYGRGYNKGICSGITSVHKESKQKNVEIIPVITNTEKSTNEDDIL</sequence>
<protein>
    <submittedName>
        <fullName evidence="1">6759_t:CDS:1</fullName>
    </submittedName>
</protein>
<evidence type="ECO:0000313" key="1">
    <source>
        <dbReference type="EMBL" id="CAG8819719.1"/>
    </source>
</evidence>
<keyword evidence="2" id="KW-1185">Reference proteome</keyword>
<name>A0A9N9KB01_9GLOM</name>
<gene>
    <name evidence="1" type="ORF">CPELLU_LOCUS19574</name>
</gene>
<dbReference type="EMBL" id="CAJVQA010048293">
    <property type="protein sequence ID" value="CAG8819719.1"/>
    <property type="molecule type" value="Genomic_DNA"/>
</dbReference>
<comment type="caution">
    <text evidence="1">The sequence shown here is derived from an EMBL/GenBank/DDBJ whole genome shotgun (WGS) entry which is preliminary data.</text>
</comment>
<proteinExistence type="predicted"/>
<organism evidence="1 2">
    <name type="scientific">Cetraspora pellucida</name>
    <dbReference type="NCBI Taxonomy" id="1433469"/>
    <lineage>
        <taxon>Eukaryota</taxon>
        <taxon>Fungi</taxon>
        <taxon>Fungi incertae sedis</taxon>
        <taxon>Mucoromycota</taxon>
        <taxon>Glomeromycotina</taxon>
        <taxon>Glomeromycetes</taxon>
        <taxon>Diversisporales</taxon>
        <taxon>Gigasporaceae</taxon>
        <taxon>Cetraspora</taxon>
    </lineage>
</organism>
<evidence type="ECO:0000313" key="2">
    <source>
        <dbReference type="Proteomes" id="UP000789759"/>
    </source>
</evidence>